<comment type="cofactor">
    <cofactor evidence="1">
        <name>FAD</name>
        <dbReference type="ChEBI" id="CHEBI:57692"/>
    </cofactor>
</comment>
<evidence type="ECO:0000256" key="5">
    <source>
        <dbReference type="ARBA" id="ARBA00023002"/>
    </source>
</evidence>
<keyword evidence="9" id="KW-1185">Reference proteome</keyword>
<dbReference type="EMBL" id="VOLQ01000048">
    <property type="protein sequence ID" value="TWX63229.1"/>
    <property type="molecule type" value="Genomic_DNA"/>
</dbReference>
<dbReference type="InterPro" id="IPR006093">
    <property type="entry name" value="Oxy_OxRdtase_FAD_BS"/>
</dbReference>
<dbReference type="InterPro" id="IPR016166">
    <property type="entry name" value="FAD-bd_PCMH"/>
</dbReference>
<evidence type="ECO:0000256" key="1">
    <source>
        <dbReference type="ARBA" id="ARBA00001974"/>
    </source>
</evidence>
<dbReference type="EMBL" id="VOLR01000036">
    <property type="protein sequence ID" value="TWX54339.1"/>
    <property type="molecule type" value="Genomic_DNA"/>
</dbReference>
<keyword evidence="5" id="KW-0560">Oxidoreductase</keyword>
<dbReference type="AlphaFoldDB" id="A0A5C6Q2Z4"/>
<comment type="similarity">
    <text evidence="2">Belongs to the oxygen-dependent FAD-linked oxidoreductase family.</text>
</comment>
<keyword evidence="3" id="KW-0285">Flavoprotein</keyword>
<dbReference type="Proteomes" id="UP000321917">
    <property type="component" value="Unassembled WGS sequence"/>
</dbReference>
<dbReference type="PROSITE" id="PS00862">
    <property type="entry name" value="OX2_COVAL_FAD"/>
    <property type="match status" value="1"/>
</dbReference>
<name>A0A5C6Q2Z4_9GAMM</name>
<dbReference type="PANTHER" id="PTHR42973">
    <property type="entry name" value="BINDING OXIDOREDUCTASE, PUTATIVE (AFU_ORTHOLOGUE AFUA_1G17690)-RELATED"/>
    <property type="match status" value="1"/>
</dbReference>
<dbReference type="PROSITE" id="PS51387">
    <property type="entry name" value="FAD_PCMH"/>
    <property type="match status" value="1"/>
</dbReference>
<dbReference type="Pfam" id="PF08031">
    <property type="entry name" value="BBE"/>
    <property type="match status" value="1"/>
</dbReference>
<evidence type="ECO:0000313" key="8">
    <source>
        <dbReference type="EMBL" id="TWX63229.1"/>
    </source>
</evidence>
<organism evidence="8 10">
    <name type="scientific">Colwellia hornerae</name>
    <dbReference type="NCBI Taxonomy" id="89402"/>
    <lineage>
        <taxon>Bacteria</taxon>
        <taxon>Pseudomonadati</taxon>
        <taxon>Pseudomonadota</taxon>
        <taxon>Gammaproteobacteria</taxon>
        <taxon>Alteromonadales</taxon>
        <taxon>Colwelliaceae</taxon>
        <taxon>Colwellia</taxon>
    </lineage>
</organism>
<dbReference type="Pfam" id="PF01565">
    <property type="entry name" value="FAD_binding_4"/>
    <property type="match status" value="1"/>
</dbReference>
<evidence type="ECO:0000256" key="2">
    <source>
        <dbReference type="ARBA" id="ARBA00005466"/>
    </source>
</evidence>
<reference evidence="8 10" key="1">
    <citation type="submission" date="2019-07" db="EMBL/GenBank/DDBJ databases">
        <title>Genomes of sea-ice associated Colwellia species.</title>
        <authorList>
            <person name="Bowman J.P."/>
        </authorList>
    </citation>
    <scope>NUCLEOTIDE SEQUENCE [LARGE SCALE GENOMIC DNA]</scope>
    <source>
        <strain evidence="7 9">ACAM 607</strain>
        <strain evidence="8 10">IC036</strain>
    </source>
</reference>
<evidence type="ECO:0000259" key="6">
    <source>
        <dbReference type="PROSITE" id="PS51387"/>
    </source>
</evidence>
<sequence>MDTQVKQLNDNETSIDQTLIEMLESRLRGDLLLPSHCEYEQARQIWNGMIDRHPAMIVRCMGTADVITTVKFASDHQLLLSVKSGGHNIAGSAVCEGGLMIDLSTMTGVTVDPVNKTAQVQCGALLGDVDHECQIFGLAVPTGINSTTGIAGLALGGGYGWLSRLLGHTVDNIISVDIVTAEGKFLHLSDNENTDLFWAIRGGSGNFGVVTKFEFALHNVGPTILSGPVVFPLEQARDVLKKYRLIAKNLPDEASCWTVMRKAPPFPFLDPKYHGQPVLVLAMAYVGDIRKGEQVLAPLRELGQSIGDAVGPCPYKNWQSAFDPLLTPGSRNYWKSSDFTEISDAVIDILLDAVTKLPSDECEIFTAQLGGAASRVPSNAMAYPHRSTLYTMNIHGRWQNKTDDESSIAWVRTLFNSVEEHSTGSVYVNFVPEQDEIRKVGPYGANKAKLEHIKMKYDPKNLFRSNINILPK</sequence>
<dbReference type="OrthoDB" id="9775082at2"/>
<protein>
    <submittedName>
        <fullName evidence="8">FAD-binding oxidoreductase</fullName>
    </submittedName>
</protein>
<dbReference type="InterPro" id="IPR016167">
    <property type="entry name" value="FAD-bd_PCMH_sub1"/>
</dbReference>
<accession>A0A5C6Q2Z4</accession>
<dbReference type="SUPFAM" id="SSF56176">
    <property type="entry name" value="FAD-binding/transporter-associated domain-like"/>
    <property type="match status" value="1"/>
</dbReference>
<keyword evidence="4" id="KW-0274">FAD</keyword>
<dbReference type="RefSeq" id="WP_146800978.1">
    <property type="nucleotide sequence ID" value="NZ_VOLP01000035.1"/>
</dbReference>
<evidence type="ECO:0000256" key="3">
    <source>
        <dbReference type="ARBA" id="ARBA00022630"/>
    </source>
</evidence>
<feature type="domain" description="FAD-binding PCMH-type" evidence="6">
    <location>
        <begin position="50"/>
        <end position="220"/>
    </location>
</feature>
<dbReference type="InterPro" id="IPR006094">
    <property type="entry name" value="Oxid_FAD_bind_N"/>
</dbReference>
<dbReference type="GO" id="GO:0071949">
    <property type="term" value="F:FAD binding"/>
    <property type="evidence" value="ECO:0007669"/>
    <property type="project" value="InterPro"/>
</dbReference>
<proteinExistence type="inferred from homology"/>
<gene>
    <name evidence="7" type="ORF">ESZ26_17790</name>
    <name evidence="8" type="ORF">ESZ27_17375</name>
</gene>
<dbReference type="Gene3D" id="3.30.465.10">
    <property type="match status" value="1"/>
</dbReference>
<dbReference type="InterPro" id="IPR036318">
    <property type="entry name" value="FAD-bd_PCMH-like_sf"/>
</dbReference>
<dbReference type="PANTHER" id="PTHR42973:SF39">
    <property type="entry name" value="FAD-BINDING PCMH-TYPE DOMAIN-CONTAINING PROTEIN"/>
    <property type="match status" value="1"/>
</dbReference>
<dbReference type="Proteomes" id="UP000321525">
    <property type="component" value="Unassembled WGS sequence"/>
</dbReference>
<dbReference type="Gene3D" id="3.40.462.20">
    <property type="match status" value="1"/>
</dbReference>
<evidence type="ECO:0000313" key="9">
    <source>
        <dbReference type="Proteomes" id="UP000321525"/>
    </source>
</evidence>
<evidence type="ECO:0000313" key="10">
    <source>
        <dbReference type="Proteomes" id="UP000321917"/>
    </source>
</evidence>
<evidence type="ECO:0000256" key="4">
    <source>
        <dbReference type="ARBA" id="ARBA00022827"/>
    </source>
</evidence>
<dbReference type="InterPro" id="IPR012951">
    <property type="entry name" value="BBE"/>
</dbReference>
<dbReference type="Gene3D" id="3.30.43.10">
    <property type="entry name" value="Uridine Diphospho-n-acetylenolpyruvylglucosamine Reductase, domain 2"/>
    <property type="match status" value="1"/>
</dbReference>
<dbReference type="InterPro" id="IPR016169">
    <property type="entry name" value="FAD-bd_PCMH_sub2"/>
</dbReference>
<comment type="caution">
    <text evidence="8">The sequence shown here is derived from an EMBL/GenBank/DDBJ whole genome shotgun (WGS) entry which is preliminary data.</text>
</comment>
<dbReference type="InterPro" id="IPR050416">
    <property type="entry name" value="FAD-linked_Oxidoreductase"/>
</dbReference>
<dbReference type="GO" id="GO:0016491">
    <property type="term" value="F:oxidoreductase activity"/>
    <property type="evidence" value="ECO:0007669"/>
    <property type="project" value="UniProtKB-KW"/>
</dbReference>
<evidence type="ECO:0000313" key="7">
    <source>
        <dbReference type="EMBL" id="TWX54339.1"/>
    </source>
</evidence>